<sequence>MKVWEARQRLNQWSHHDLPRWWEACLPDVYVQKSQFRRVFGRSLNLASPATFNEKLHWLSRHYRDPVMTELADKYSVRAFVEKRAGSEYLNELYGVWEDPSVIPFDRLPGAFALKVTSGSGQNILCRDRLALDRDATIRQLAKWMKHSEYWVSREWAYKDIRARVIAESLLLDESGDVPQDYKFFCFDGVPRFIQVDTGRFTDHRRDLFDLDWQKLPVTYTYPCSDAPLLRPRMLDAMLDLAAKLSQGFPFVRVDLYNIGDSIKFGEMTWYPGGGLERFSPSEYDFVFGEAVTLPQRRRPRGFGMFGLGMFG</sequence>
<name>A0A1W1I7W2_9BACT</name>
<dbReference type="STRING" id="1325564.NSJP_2844"/>
<dbReference type="AlphaFoldDB" id="A0A1W1I7W2"/>
<evidence type="ECO:0000313" key="2">
    <source>
        <dbReference type="Proteomes" id="UP000192042"/>
    </source>
</evidence>
<accession>A0A1W1I7W2</accession>
<dbReference type="Pfam" id="PF14305">
    <property type="entry name" value="ATPgrasp_TupA"/>
    <property type="match status" value="1"/>
</dbReference>
<organism evidence="1 2">
    <name type="scientific">Nitrospira japonica</name>
    <dbReference type="NCBI Taxonomy" id="1325564"/>
    <lineage>
        <taxon>Bacteria</taxon>
        <taxon>Pseudomonadati</taxon>
        <taxon>Nitrospirota</taxon>
        <taxon>Nitrospiria</taxon>
        <taxon>Nitrospirales</taxon>
        <taxon>Nitrospiraceae</taxon>
        <taxon>Nitrospira</taxon>
    </lineage>
</organism>
<keyword evidence="2" id="KW-1185">Reference proteome</keyword>
<reference evidence="1 2" key="1">
    <citation type="submission" date="2017-03" db="EMBL/GenBank/DDBJ databases">
        <authorList>
            <person name="Afonso C.L."/>
            <person name="Miller P.J."/>
            <person name="Scott M.A."/>
            <person name="Spackman E."/>
            <person name="Goraichik I."/>
            <person name="Dimitrov K.M."/>
            <person name="Suarez D.L."/>
            <person name="Swayne D.E."/>
        </authorList>
    </citation>
    <scope>NUCLEOTIDE SEQUENCE [LARGE SCALE GENOMIC DNA]</scope>
    <source>
        <strain evidence="1">Genome sequencing of Nitrospira japonica strain NJ11</strain>
    </source>
</reference>
<dbReference type="EMBL" id="LT828648">
    <property type="protein sequence ID" value="SLM49011.1"/>
    <property type="molecule type" value="Genomic_DNA"/>
</dbReference>
<gene>
    <name evidence="1" type="ORF">NSJP_2844</name>
</gene>
<dbReference type="RefSeq" id="WP_172834333.1">
    <property type="nucleotide sequence ID" value="NZ_LT828648.1"/>
</dbReference>
<evidence type="ECO:0000313" key="1">
    <source>
        <dbReference type="EMBL" id="SLM49011.1"/>
    </source>
</evidence>
<proteinExistence type="predicted"/>
<dbReference type="KEGG" id="nja:NSJP_2844"/>
<dbReference type="Proteomes" id="UP000192042">
    <property type="component" value="Chromosome I"/>
</dbReference>
<dbReference type="InterPro" id="IPR029465">
    <property type="entry name" value="ATPgrasp_TupA"/>
</dbReference>
<protein>
    <submittedName>
        <fullName evidence="1">Uncharacterized protein</fullName>
    </submittedName>
</protein>